<dbReference type="AlphaFoldDB" id="A0A0G1GUS0"/>
<dbReference type="PATRIC" id="fig|1618447.3.peg.217"/>
<accession>A0A0G1GUS0</accession>
<dbReference type="InterPro" id="IPR028098">
    <property type="entry name" value="Glyco_trans_4-like_N"/>
</dbReference>
<dbReference type="EMBL" id="LCHM01000005">
    <property type="protein sequence ID" value="KKT38836.1"/>
    <property type="molecule type" value="Genomic_DNA"/>
</dbReference>
<feature type="domain" description="Glycosyl transferase family 1" evidence="1">
    <location>
        <begin position="211"/>
        <end position="394"/>
    </location>
</feature>
<sequence>MVKRIAVFTDNADPLAALGGIESGGENVYVNELCRALSRFGWTIDIYTRWSSPKTAQIAKIGENVRVIRLAAGPLEFVSKDKLFPHMPTYIQNFLAYREKNKLEYLLVHGNYYLSSWAAVHIGKMLRIPSLSTFHSLGIVKHNALNSKDPSPKDRISVELEVMNGADRIVATSPVMKDEIQKYYEVNGKKIAVIPGGVNLKRFQPLSQILARRIQNINTNRLIVLYIGRFEERKGIETLLFAMDELAKRMQDKRKILRLYVIGGEKRRKWKKEKDTPERKERERLMKIVETLGIKDIVRFVGGEQREYLQYYYAAADVTVVPSYYEPFGLVPLESMACGTPVVASKVGGMQWTIKDGKTGYLVPPKNVHAFAEKIGYLLEHYATRKHMRENGIERTRRFFGWEAVASQMSLLYNDIIIENFYRQLFGKSPKNGEIK</sequence>
<dbReference type="Pfam" id="PF00534">
    <property type="entry name" value="Glycos_transf_1"/>
    <property type="match status" value="1"/>
</dbReference>
<reference evidence="3 4" key="1">
    <citation type="journal article" date="2015" name="Nature">
        <title>rRNA introns, odd ribosomes, and small enigmatic genomes across a large radiation of phyla.</title>
        <authorList>
            <person name="Brown C.T."/>
            <person name="Hug L.A."/>
            <person name="Thomas B.C."/>
            <person name="Sharon I."/>
            <person name="Castelle C.J."/>
            <person name="Singh A."/>
            <person name="Wilkins M.J."/>
            <person name="Williams K.H."/>
            <person name="Banfield J.F."/>
        </authorList>
    </citation>
    <scope>NUCLEOTIDE SEQUENCE [LARGE SCALE GENOMIC DNA]</scope>
</reference>
<dbReference type="PANTHER" id="PTHR45947:SF3">
    <property type="entry name" value="SULFOQUINOVOSYL TRANSFERASE SQD2"/>
    <property type="match status" value="1"/>
</dbReference>
<dbReference type="Proteomes" id="UP000034617">
    <property type="component" value="Unassembled WGS sequence"/>
</dbReference>
<evidence type="ECO:0000313" key="3">
    <source>
        <dbReference type="EMBL" id="KKT38836.1"/>
    </source>
</evidence>
<dbReference type="InterPro" id="IPR050194">
    <property type="entry name" value="Glycosyltransferase_grp1"/>
</dbReference>
<evidence type="ECO:0000259" key="2">
    <source>
        <dbReference type="Pfam" id="PF13439"/>
    </source>
</evidence>
<protein>
    <submittedName>
        <fullName evidence="3">Glycosyl transferase, group 1</fullName>
    </submittedName>
</protein>
<dbReference type="InterPro" id="IPR001296">
    <property type="entry name" value="Glyco_trans_1"/>
</dbReference>
<name>A0A0G1GUS0_9BACT</name>
<evidence type="ECO:0000313" key="4">
    <source>
        <dbReference type="Proteomes" id="UP000034617"/>
    </source>
</evidence>
<dbReference type="GO" id="GO:0016757">
    <property type="term" value="F:glycosyltransferase activity"/>
    <property type="evidence" value="ECO:0007669"/>
    <property type="project" value="InterPro"/>
</dbReference>
<keyword evidence="3" id="KW-0808">Transferase</keyword>
<dbReference type="Gene3D" id="3.40.50.2000">
    <property type="entry name" value="Glycogen Phosphorylase B"/>
    <property type="match status" value="2"/>
</dbReference>
<dbReference type="SUPFAM" id="SSF53756">
    <property type="entry name" value="UDP-Glycosyltransferase/glycogen phosphorylase"/>
    <property type="match status" value="1"/>
</dbReference>
<gene>
    <name evidence="3" type="ORF">UW22_C0005G0010</name>
</gene>
<organism evidence="3 4">
    <name type="scientific">Candidatus Gottesmanbacteria bacterium GW2011_GWB1_44_11c</name>
    <dbReference type="NCBI Taxonomy" id="1618447"/>
    <lineage>
        <taxon>Bacteria</taxon>
        <taxon>Candidatus Gottesmaniibacteriota</taxon>
    </lineage>
</organism>
<evidence type="ECO:0000259" key="1">
    <source>
        <dbReference type="Pfam" id="PF00534"/>
    </source>
</evidence>
<dbReference type="PANTHER" id="PTHR45947">
    <property type="entry name" value="SULFOQUINOVOSYL TRANSFERASE SQD2"/>
    <property type="match status" value="1"/>
</dbReference>
<dbReference type="Pfam" id="PF13439">
    <property type="entry name" value="Glyco_transf_4"/>
    <property type="match status" value="1"/>
</dbReference>
<proteinExistence type="predicted"/>
<feature type="domain" description="Glycosyltransferase subfamily 4-like N-terminal" evidence="2">
    <location>
        <begin position="24"/>
        <end position="202"/>
    </location>
</feature>
<comment type="caution">
    <text evidence="3">The sequence shown here is derived from an EMBL/GenBank/DDBJ whole genome shotgun (WGS) entry which is preliminary data.</text>
</comment>